<comment type="caution">
    <text evidence="5">The sequence shown here is derived from an EMBL/GenBank/DDBJ whole genome shotgun (WGS) entry which is preliminary data.</text>
</comment>
<keyword evidence="6" id="KW-1185">Reference proteome</keyword>
<keyword evidence="3" id="KW-0804">Transcription</keyword>
<evidence type="ECO:0000313" key="5">
    <source>
        <dbReference type="EMBL" id="MSS62339.1"/>
    </source>
</evidence>
<organism evidence="5 6">
    <name type="scientific">Velocimicrobium porci</name>
    <dbReference type="NCBI Taxonomy" id="2606634"/>
    <lineage>
        <taxon>Bacteria</taxon>
        <taxon>Bacillati</taxon>
        <taxon>Bacillota</taxon>
        <taxon>Clostridia</taxon>
        <taxon>Lachnospirales</taxon>
        <taxon>Lachnospiraceae</taxon>
        <taxon>Velocimicrobium</taxon>
    </lineage>
</organism>
<feature type="domain" description="HTH araC/xylS-type" evidence="4">
    <location>
        <begin position="191"/>
        <end position="289"/>
    </location>
</feature>
<dbReference type="Gene3D" id="2.60.120.10">
    <property type="entry name" value="Jelly Rolls"/>
    <property type="match status" value="1"/>
</dbReference>
<evidence type="ECO:0000256" key="3">
    <source>
        <dbReference type="ARBA" id="ARBA00023163"/>
    </source>
</evidence>
<dbReference type="InterPro" id="IPR018060">
    <property type="entry name" value="HTH_AraC"/>
</dbReference>
<protein>
    <submittedName>
        <fullName evidence="5">AraC family transcriptional regulator</fullName>
    </submittedName>
</protein>
<keyword evidence="2" id="KW-0238">DNA-binding</keyword>
<dbReference type="SMART" id="SM00342">
    <property type="entry name" value="HTH_ARAC"/>
    <property type="match status" value="1"/>
</dbReference>
<dbReference type="Pfam" id="PF12833">
    <property type="entry name" value="HTH_18"/>
    <property type="match status" value="1"/>
</dbReference>
<dbReference type="SUPFAM" id="SSF51182">
    <property type="entry name" value="RmlC-like cupins"/>
    <property type="match status" value="1"/>
</dbReference>
<dbReference type="InterPro" id="IPR011051">
    <property type="entry name" value="RmlC_Cupin_sf"/>
</dbReference>
<accession>A0A6L5XUR7</accession>
<name>A0A6L5XUR7_9FIRM</name>
<dbReference type="PRINTS" id="PR00032">
    <property type="entry name" value="HTHARAC"/>
</dbReference>
<dbReference type="InterPro" id="IPR003313">
    <property type="entry name" value="AraC-bd"/>
</dbReference>
<dbReference type="InterPro" id="IPR009057">
    <property type="entry name" value="Homeodomain-like_sf"/>
</dbReference>
<dbReference type="Pfam" id="PF02311">
    <property type="entry name" value="AraC_binding"/>
    <property type="match status" value="1"/>
</dbReference>
<dbReference type="InterPro" id="IPR020449">
    <property type="entry name" value="Tscrpt_reg_AraC-type_HTH"/>
</dbReference>
<dbReference type="SUPFAM" id="SSF46689">
    <property type="entry name" value="Homeodomain-like"/>
    <property type="match status" value="1"/>
</dbReference>
<proteinExistence type="predicted"/>
<dbReference type="RefSeq" id="WP_154515532.1">
    <property type="nucleotide sequence ID" value="NZ_VUMT01000001.1"/>
</dbReference>
<evidence type="ECO:0000313" key="6">
    <source>
        <dbReference type="Proteomes" id="UP000482209"/>
    </source>
</evidence>
<dbReference type="InterPro" id="IPR014710">
    <property type="entry name" value="RmlC-like_jellyroll"/>
</dbReference>
<gene>
    <name evidence="5" type="ORF">FYJ58_00325</name>
</gene>
<dbReference type="Gene3D" id="1.10.10.60">
    <property type="entry name" value="Homeodomain-like"/>
    <property type="match status" value="1"/>
</dbReference>
<sequence length="300" mass="35065">MAYESVLLNKVIDINKIVTIHYFEYMSNFSFYGESHDFWEFLYVDKGEINVTADKSTYTLKKDEIIFHEPNEFHNVKANGHIAPNLVVISFECTSKAMDFFKKKRFKITENERNFLANIILEAKNSFMPPFDNPYVEHLTRNNASIFGSEQLIKMNLEAFLIYLIRREKEKKIVPEPALQLKKKSNLELYKQINLYLNKNLSCHLSIDQIAKDNLISRSQLQKIFQEQTQEGVIEHFSKMKIDTAKQLIRNNIYNFTEIANQLGYSSVHYFSRQFKKITGMSPSEYSASVKGLSEHPSPK</sequence>
<dbReference type="EMBL" id="VUMT01000001">
    <property type="protein sequence ID" value="MSS62339.1"/>
    <property type="molecule type" value="Genomic_DNA"/>
</dbReference>
<dbReference type="PROSITE" id="PS01124">
    <property type="entry name" value="HTH_ARAC_FAMILY_2"/>
    <property type="match status" value="1"/>
</dbReference>
<dbReference type="AlphaFoldDB" id="A0A6L5XUR7"/>
<evidence type="ECO:0000256" key="1">
    <source>
        <dbReference type="ARBA" id="ARBA00023015"/>
    </source>
</evidence>
<dbReference type="InterPro" id="IPR018062">
    <property type="entry name" value="HTH_AraC-typ_CS"/>
</dbReference>
<evidence type="ECO:0000259" key="4">
    <source>
        <dbReference type="PROSITE" id="PS01124"/>
    </source>
</evidence>
<dbReference type="GO" id="GO:0043565">
    <property type="term" value="F:sequence-specific DNA binding"/>
    <property type="evidence" value="ECO:0007669"/>
    <property type="project" value="InterPro"/>
</dbReference>
<reference evidence="5 6" key="1">
    <citation type="submission" date="2019-08" db="EMBL/GenBank/DDBJ databases">
        <title>In-depth cultivation of the pig gut microbiome towards novel bacterial diversity and tailored functional studies.</title>
        <authorList>
            <person name="Wylensek D."/>
            <person name="Hitch T.C.A."/>
            <person name="Clavel T."/>
        </authorList>
    </citation>
    <scope>NUCLEOTIDE SEQUENCE [LARGE SCALE GENOMIC DNA]</scope>
    <source>
        <strain evidence="5 6">WCA-693-APC-MOT-I</strain>
    </source>
</reference>
<keyword evidence="1" id="KW-0805">Transcription regulation</keyword>
<dbReference type="PROSITE" id="PS00041">
    <property type="entry name" value="HTH_ARAC_FAMILY_1"/>
    <property type="match status" value="1"/>
</dbReference>
<evidence type="ECO:0000256" key="2">
    <source>
        <dbReference type="ARBA" id="ARBA00023125"/>
    </source>
</evidence>
<dbReference type="PANTHER" id="PTHR43280">
    <property type="entry name" value="ARAC-FAMILY TRANSCRIPTIONAL REGULATOR"/>
    <property type="match status" value="1"/>
</dbReference>
<dbReference type="PANTHER" id="PTHR43280:SF28">
    <property type="entry name" value="HTH-TYPE TRANSCRIPTIONAL ACTIVATOR RHAS"/>
    <property type="match status" value="1"/>
</dbReference>
<dbReference type="Proteomes" id="UP000482209">
    <property type="component" value="Unassembled WGS sequence"/>
</dbReference>
<dbReference type="GO" id="GO:0003700">
    <property type="term" value="F:DNA-binding transcription factor activity"/>
    <property type="evidence" value="ECO:0007669"/>
    <property type="project" value="InterPro"/>
</dbReference>